<dbReference type="EMBL" id="JAMOKX010000004">
    <property type="protein sequence ID" value="MCL9819607.1"/>
    <property type="molecule type" value="Genomic_DNA"/>
</dbReference>
<dbReference type="Pfam" id="PF03724">
    <property type="entry name" value="META"/>
    <property type="match status" value="1"/>
</dbReference>
<evidence type="ECO:0000313" key="3">
    <source>
        <dbReference type="Proteomes" id="UP001057522"/>
    </source>
</evidence>
<comment type="caution">
    <text evidence="2">The sequence shown here is derived from an EMBL/GenBank/DDBJ whole genome shotgun (WGS) entry which is preliminary data.</text>
</comment>
<organism evidence="2 3">
    <name type="scientific">Helicobacter colisuis</name>
    <dbReference type="NCBI Taxonomy" id="2949739"/>
    <lineage>
        <taxon>Bacteria</taxon>
        <taxon>Pseudomonadati</taxon>
        <taxon>Campylobacterota</taxon>
        <taxon>Epsilonproteobacteria</taxon>
        <taxon>Campylobacterales</taxon>
        <taxon>Helicobacteraceae</taxon>
        <taxon>Helicobacter</taxon>
    </lineage>
</organism>
<dbReference type="PANTHER" id="PTHR35535:SF1">
    <property type="entry name" value="HEAT SHOCK PROTEIN HSLJ"/>
    <property type="match status" value="1"/>
</dbReference>
<dbReference type="InterPro" id="IPR053147">
    <property type="entry name" value="Hsp_HslJ-like"/>
</dbReference>
<dbReference type="Gene3D" id="2.40.128.270">
    <property type="match status" value="1"/>
</dbReference>
<accession>A0ABT0TUK2</accession>
<proteinExistence type="predicted"/>
<protein>
    <submittedName>
        <fullName evidence="2">META domain-containing protein</fullName>
    </submittedName>
</protein>
<dbReference type="InterPro" id="IPR038670">
    <property type="entry name" value="HslJ-like_sf"/>
</dbReference>
<name>A0ABT0TUK2_9HELI</name>
<dbReference type="RefSeq" id="WP_242099058.1">
    <property type="nucleotide sequence ID" value="NZ_JAMOKV010000003.1"/>
</dbReference>
<dbReference type="PROSITE" id="PS51257">
    <property type="entry name" value="PROKAR_LIPOPROTEIN"/>
    <property type="match status" value="1"/>
</dbReference>
<gene>
    <name evidence="2" type="ORF">NCR95_05420</name>
</gene>
<dbReference type="Proteomes" id="UP001057522">
    <property type="component" value="Unassembled WGS sequence"/>
</dbReference>
<dbReference type="PANTHER" id="PTHR35535">
    <property type="entry name" value="HEAT SHOCK PROTEIN HSLJ"/>
    <property type="match status" value="1"/>
</dbReference>
<evidence type="ECO:0000313" key="2">
    <source>
        <dbReference type="EMBL" id="MCL9819607.1"/>
    </source>
</evidence>
<reference evidence="2" key="1">
    <citation type="submission" date="2022-06" db="EMBL/GenBank/DDBJ databases">
        <title>Helicobacter colisuis sp. nov.</title>
        <authorList>
            <person name="Papic B."/>
            <person name="Gruntar I."/>
        </authorList>
    </citation>
    <scope>NUCLEOTIDE SEQUENCE</scope>
    <source>
        <strain evidence="2">11154-15</strain>
    </source>
</reference>
<evidence type="ECO:0000259" key="1">
    <source>
        <dbReference type="Pfam" id="PF03724"/>
    </source>
</evidence>
<keyword evidence="3" id="KW-1185">Reference proteome</keyword>
<dbReference type="InterPro" id="IPR005184">
    <property type="entry name" value="DUF306_Meta_HslJ"/>
</dbReference>
<sequence>MKQIIIAGIFGVAMLLAGCSSKNLNTQEATQNTIYQTLQSKQEWKIHSFKLNNTTEVLTFEKEYPFFIGFKEKGVFGTFGCNNFFGSYDLNNDNLKISNAGMTRKMCEPRIMELESKLTENILNNENRIEILNDGKILIFRNDFYLLMQ</sequence>
<feature type="domain" description="DUF306" evidence="1">
    <location>
        <begin position="41"/>
        <end position="131"/>
    </location>
</feature>